<evidence type="ECO:0000256" key="10">
    <source>
        <dbReference type="ARBA" id="ARBA00023157"/>
    </source>
</evidence>
<sequence>MWKAKDLKKKLVERWFHVETPGLYTLGEGSQARAKCTGPAGSSASHNTRPSRICFGLQELSRIEAQWASLSNKLNTLVLPQPTRPIRGAMTLSLPSSSLAFLPFVALLLCGSTAGHVFVKNWKTTSYSDWQPGQKEWKLQNTAYRPAPDNIGWVGSNFLTANKAIVCGASHTPKGDIAPSGGKFFSDASESAGKTLKVRAGGKVILALQGDTGRGYPHHHGHILAYLGRCGDSPTACQSFDASTASYFKIQQKKDGVLQLRRQYSSEARADIWEVPIPSEIAAGSYIFRFEIITWGESVASEGFQDQYYPSCGQLYIESDHTGTLNNVPSIHFPWGYHNGNLHSTSPLPGPPLSSQYARRSLVRHRPKSKHEGSH</sequence>
<evidence type="ECO:0000256" key="3">
    <source>
        <dbReference type="ARBA" id="ARBA00022525"/>
    </source>
</evidence>
<evidence type="ECO:0000256" key="6">
    <source>
        <dbReference type="ARBA" id="ARBA00023001"/>
    </source>
</evidence>
<keyword evidence="12" id="KW-0624">Polysaccharide degradation</keyword>
<evidence type="ECO:0000256" key="12">
    <source>
        <dbReference type="ARBA" id="ARBA00023326"/>
    </source>
</evidence>
<keyword evidence="17" id="KW-0812">Transmembrane</keyword>
<comment type="caution">
    <text evidence="19">The sequence shown here is derived from an EMBL/GenBank/DDBJ whole genome shotgun (WGS) entry which is preliminary data.</text>
</comment>
<dbReference type="InterPro" id="IPR005103">
    <property type="entry name" value="AA9_LPMO"/>
</dbReference>
<evidence type="ECO:0000256" key="5">
    <source>
        <dbReference type="ARBA" id="ARBA00022729"/>
    </source>
</evidence>
<name>A0A0L6V4X2_9BASI</name>
<feature type="transmembrane region" description="Helical" evidence="17">
    <location>
        <begin position="99"/>
        <end position="119"/>
    </location>
</feature>
<dbReference type="GO" id="GO:0046872">
    <property type="term" value="F:metal ion binding"/>
    <property type="evidence" value="ECO:0007669"/>
    <property type="project" value="UniProtKB-KW"/>
</dbReference>
<dbReference type="AlphaFoldDB" id="A0A0L6V4X2"/>
<dbReference type="GO" id="GO:0030245">
    <property type="term" value="P:cellulose catabolic process"/>
    <property type="evidence" value="ECO:0007669"/>
    <property type="project" value="UniProtKB-KW"/>
</dbReference>
<accession>A0A0L6V4X2</accession>
<evidence type="ECO:0000256" key="11">
    <source>
        <dbReference type="ARBA" id="ARBA00023277"/>
    </source>
</evidence>
<dbReference type="Pfam" id="PF03443">
    <property type="entry name" value="AA9"/>
    <property type="match status" value="1"/>
</dbReference>
<feature type="domain" description="Auxiliary Activity family 9 catalytic" evidence="18">
    <location>
        <begin position="190"/>
        <end position="339"/>
    </location>
</feature>
<protein>
    <recommendedName>
        <fullName evidence="15">lytic cellulose monooxygenase (C4-dehydrogenating)</fullName>
        <ecNumber evidence="15">1.14.99.56</ecNumber>
    </recommendedName>
</protein>
<evidence type="ECO:0000256" key="4">
    <source>
        <dbReference type="ARBA" id="ARBA00022723"/>
    </source>
</evidence>
<proteinExistence type="inferred from homology"/>
<keyword evidence="9" id="KW-0503">Monooxygenase</keyword>
<evidence type="ECO:0000256" key="13">
    <source>
        <dbReference type="ARBA" id="ARBA00044502"/>
    </source>
</evidence>
<evidence type="ECO:0000256" key="7">
    <source>
        <dbReference type="ARBA" id="ARBA00023002"/>
    </source>
</evidence>
<dbReference type="GO" id="GO:0004497">
    <property type="term" value="F:monooxygenase activity"/>
    <property type="evidence" value="ECO:0007669"/>
    <property type="project" value="UniProtKB-KW"/>
</dbReference>
<dbReference type="InterPro" id="IPR049892">
    <property type="entry name" value="AA9"/>
</dbReference>
<dbReference type="Proteomes" id="UP000037035">
    <property type="component" value="Unassembled WGS sequence"/>
</dbReference>
<keyword evidence="3" id="KW-0964">Secreted</keyword>
<dbReference type="VEuPathDB" id="FungiDB:VP01_2573g1"/>
<keyword evidence="7" id="KW-0560">Oxidoreductase</keyword>
<keyword evidence="4" id="KW-0479">Metal-binding</keyword>
<dbReference type="GO" id="GO:0005576">
    <property type="term" value="C:extracellular region"/>
    <property type="evidence" value="ECO:0007669"/>
    <property type="project" value="UniProtKB-SubCell"/>
</dbReference>
<dbReference type="EMBL" id="LAVV01007472">
    <property type="protein sequence ID" value="KNZ55821.1"/>
    <property type="molecule type" value="Genomic_DNA"/>
</dbReference>
<organism evidence="19 20">
    <name type="scientific">Puccinia sorghi</name>
    <dbReference type="NCBI Taxonomy" id="27349"/>
    <lineage>
        <taxon>Eukaryota</taxon>
        <taxon>Fungi</taxon>
        <taxon>Dikarya</taxon>
        <taxon>Basidiomycota</taxon>
        <taxon>Pucciniomycotina</taxon>
        <taxon>Pucciniomycetes</taxon>
        <taxon>Pucciniales</taxon>
        <taxon>Pucciniaceae</taxon>
        <taxon>Puccinia</taxon>
    </lineage>
</organism>
<evidence type="ECO:0000256" key="15">
    <source>
        <dbReference type="ARBA" id="ARBA00047174"/>
    </source>
</evidence>
<gene>
    <name evidence="19" type="ORF">VP01_2573g1</name>
</gene>
<dbReference type="EC" id="1.14.99.56" evidence="15"/>
<keyword evidence="11" id="KW-0119">Carbohydrate metabolism</keyword>
<keyword evidence="6" id="KW-0136">Cellulose degradation</keyword>
<evidence type="ECO:0000256" key="17">
    <source>
        <dbReference type="SAM" id="Phobius"/>
    </source>
</evidence>
<keyword evidence="5" id="KW-0732">Signal</keyword>
<keyword evidence="8" id="KW-0186">Copper</keyword>
<reference evidence="19 20" key="1">
    <citation type="submission" date="2015-08" db="EMBL/GenBank/DDBJ databases">
        <title>Next Generation Sequencing and Analysis of the Genome of Puccinia sorghi L Schw, the Causal Agent of Maize Common Rust.</title>
        <authorList>
            <person name="Rochi L."/>
            <person name="Burguener G."/>
            <person name="Darino M."/>
            <person name="Turjanski A."/>
            <person name="Kreff E."/>
            <person name="Dieguez M.J."/>
            <person name="Sacco F."/>
        </authorList>
    </citation>
    <scope>NUCLEOTIDE SEQUENCE [LARGE SCALE GENOMIC DNA]</scope>
    <source>
        <strain evidence="19 20">RO10H11247</strain>
    </source>
</reference>
<keyword evidence="10" id="KW-1015">Disulfide bond</keyword>
<dbReference type="PANTHER" id="PTHR33353:SF10">
    <property type="entry name" value="ENDO-BETA-1,4-GLUCANASE D"/>
    <property type="match status" value="1"/>
</dbReference>
<keyword evidence="20" id="KW-1185">Reference proteome</keyword>
<feature type="region of interest" description="Disordered" evidence="16">
    <location>
        <begin position="346"/>
        <end position="375"/>
    </location>
</feature>
<comment type="cofactor">
    <cofactor evidence="1">
        <name>Cu(2+)</name>
        <dbReference type="ChEBI" id="CHEBI:29036"/>
    </cofactor>
</comment>
<comment type="subcellular location">
    <subcellularLocation>
        <location evidence="2">Secreted</location>
    </subcellularLocation>
</comment>
<evidence type="ECO:0000256" key="9">
    <source>
        <dbReference type="ARBA" id="ARBA00023033"/>
    </source>
</evidence>
<evidence type="ECO:0000256" key="16">
    <source>
        <dbReference type="SAM" id="MobiDB-lite"/>
    </source>
</evidence>
<evidence type="ECO:0000256" key="8">
    <source>
        <dbReference type="ARBA" id="ARBA00023008"/>
    </source>
</evidence>
<evidence type="ECO:0000313" key="20">
    <source>
        <dbReference type="Proteomes" id="UP000037035"/>
    </source>
</evidence>
<comment type="similarity">
    <text evidence="13">Belongs to the polysaccharide monooxygenase AA9 family.</text>
</comment>
<dbReference type="STRING" id="27349.A0A0L6V4X2"/>
<keyword evidence="17" id="KW-0472">Membrane</keyword>
<evidence type="ECO:0000313" key="19">
    <source>
        <dbReference type="EMBL" id="KNZ55821.1"/>
    </source>
</evidence>
<evidence type="ECO:0000256" key="14">
    <source>
        <dbReference type="ARBA" id="ARBA00045077"/>
    </source>
</evidence>
<dbReference type="OrthoDB" id="4849160at2759"/>
<evidence type="ECO:0000256" key="1">
    <source>
        <dbReference type="ARBA" id="ARBA00001973"/>
    </source>
</evidence>
<dbReference type="Gene3D" id="2.70.50.70">
    <property type="match status" value="1"/>
</dbReference>
<evidence type="ECO:0000259" key="18">
    <source>
        <dbReference type="Pfam" id="PF03443"/>
    </source>
</evidence>
<comment type="catalytic activity">
    <reaction evidence="14">
        <text>[(1-&gt;4)-beta-D-glucosyl]n+m + reduced acceptor + O2 = 4-dehydro-beta-D-glucosyl-[(1-&gt;4)-beta-D-glucosyl]n-1 + [(1-&gt;4)-beta-D-glucosyl]m + acceptor + H2O.</text>
        <dbReference type="EC" id="1.14.99.56"/>
    </reaction>
</comment>
<evidence type="ECO:0000256" key="2">
    <source>
        <dbReference type="ARBA" id="ARBA00004613"/>
    </source>
</evidence>
<dbReference type="PANTHER" id="PTHR33353">
    <property type="entry name" value="PUTATIVE (AFU_ORTHOLOGUE AFUA_1G12560)-RELATED"/>
    <property type="match status" value="1"/>
</dbReference>
<keyword evidence="17" id="KW-1133">Transmembrane helix</keyword>